<reference evidence="1 2" key="1">
    <citation type="journal article" date="2017" name="Front. Microbiol.">
        <title>New Insights into the Diversity of the Genus Faecalibacterium.</title>
        <authorList>
            <person name="Benevides L."/>
            <person name="Burman S."/>
            <person name="Martin R."/>
            <person name="Robert V."/>
            <person name="Thomas M."/>
            <person name="Miquel S."/>
            <person name="Chain F."/>
            <person name="Sokol H."/>
            <person name="Bermudez-Humaran L.G."/>
            <person name="Morrison M."/>
            <person name="Langella P."/>
            <person name="Azevedo V.A."/>
            <person name="Chatel J.M."/>
            <person name="Soares S."/>
        </authorList>
    </citation>
    <scope>NUCLEOTIDE SEQUENCE [LARGE SCALE GENOMIC DNA]</scope>
    <source>
        <strain evidence="1 2">AHMP21</strain>
    </source>
</reference>
<accession>A0A2A7BGE4</accession>
<protein>
    <submittedName>
        <fullName evidence="1">Uncharacterized protein</fullName>
    </submittedName>
</protein>
<sequence length="70" mass="8014">MASVLYDLRMICWLFVWRKSEVVRSGVGVVKNLEPEVILAEGKSYLFSPVRDKICIWKTKQVILKVGSSI</sequence>
<organism evidence="1 2">
    <name type="scientific">Faecalibacterium prausnitzii</name>
    <dbReference type="NCBI Taxonomy" id="853"/>
    <lineage>
        <taxon>Bacteria</taxon>
        <taxon>Bacillati</taxon>
        <taxon>Bacillota</taxon>
        <taxon>Clostridia</taxon>
        <taxon>Eubacteriales</taxon>
        <taxon>Oscillospiraceae</taxon>
        <taxon>Faecalibacterium</taxon>
    </lineage>
</organism>
<dbReference type="EMBL" id="NOUW01000007">
    <property type="protein sequence ID" value="PDX90435.1"/>
    <property type="molecule type" value="Genomic_DNA"/>
</dbReference>
<proteinExistence type="predicted"/>
<dbReference type="AlphaFoldDB" id="A0A2A7BGE4"/>
<name>A0A2A7BGE4_9FIRM</name>
<dbReference type="Proteomes" id="UP000220438">
    <property type="component" value="Unassembled WGS sequence"/>
</dbReference>
<evidence type="ECO:0000313" key="1">
    <source>
        <dbReference type="EMBL" id="PDX90435.1"/>
    </source>
</evidence>
<gene>
    <name evidence="1" type="ORF">CHR61_02055</name>
</gene>
<evidence type="ECO:0000313" key="2">
    <source>
        <dbReference type="Proteomes" id="UP000220438"/>
    </source>
</evidence>
<comment type="caution">
    <text evidence="1">The sequence shown here is derived from an EMBL/GenBank/DDBJ whole genome shotgun (WGS) entry which is preliminary data.</text>
</comment>